<accession>A0A177XXY8</accession>
<dbReference type="InterPro" id="IPR040636">
    <property type="entry name" value="PatG_C"/>
</dbReference>
<evidence type="ECO:0000256" key="1">
    <source>
        <dbReference type="SAM" id="MobiDB-lite"/>
    </source>
</evidence>
<feature type="domain" description="PatG C-terminal" evidence="3">
    <location>
        <begin position="216"/>
        <end position="334"/>
    </location>
</feature>
<dbReference type="RefSeq" id="WP_054961737.1">
    <property type="nucleotide sequence ID" value="NZ_LLEI02000043.1"/>
</dbReference>
<gene>
    <name evidence="4" type="ORF">APB76_14725</name>
</gene>
<feature type="domain" description="PatG" evidence="2">
    <location>
        <begin position="52"/>
        <end position="162"/>
    </location>
</feature>
<evidence type="ECO:0000313" key="4">
    <source>
        <dbReference type="EMBL" id="OAJ93216.1"/>
    </source>
</evidence>
<dbReference type="Proteomes" id="UP000078406">
    <property type="component" value="Unassembled WGS sequence"/>
</dbReference>
<organism evidence="4 5">
    <name type="scientific">Vibrio bivalvicida</name>
    <dbReference type="NCBI Taxonomy" id="1276888"/>
    <lineage>
        <taxon>Bacteria</taxon>
        <taxon>Pseudomonadati</taxon>
        <taxon>Pseudomonadota</taxon>
        <taxon>Gammaproteobacteria</taxon>
        <taxon>Vibrionales</taxon>
        <taxon>Vibrionaceae</taxon>
        <taxon>Vibrio</taxon>
        <taxon>Vibrio oreintalis group</taxon>
    </lineage>
</organism>
<dbReference type="Pfam" id="PF18047">
    <property type="entry name" value="PatG_D"/>
    <property type="match status" value="1"/>
</dbReference>
<reference evidence="4 5" key="1">
    <citation type="journal article" date="2016" name="Syst. Appl. Microbiol.">
        <title>Vibrio bivalvicida sp. nov., a novel larval pathogen for bivalve molluscs reared in a hatchery.</title>
        <authorList>
            <person name="Dubert J."/>
            <person name="Romalde J.L."/>
            <person name="Prado S."/>
            <person name="Barja J.L."/>
        </authorList>
    </citation>
    <scope>NUCLEOTIDE SEQUENCE [LARGE SCALE GENOMIC DNA]</scope>
    <source>
        <strain evidence="4 5">605</strain>
    </source>
</reference>
<feature type="region of interest" description="Disordered" evidence="1">
    <location>
        <begin position="1"/>
        <end position="22"/>
    </location>
</feature>
<dbReference type="InterPro" id="IPR040483">
    <property type="entry name" value="PatG_dom"/>
</dbReference>
<feature type="compositionally biased region" description="Polar residues" evidence="1">
    <location>
        <begin position="1"/>
        <end position="17"/>
    </location>
</feature>
<dbReference type="Pfam" id="PF18065">
    <property type="entry name" value="PatG_C"/>
    <property type="match status" value="1"/>
</dbReference>
<protein>
    <recommendedName>
        <fullName evidence="6">PatG domain-containing protein</fullName>
    </recommendedName>
</protein>
<evidence type="ECO:0000259" key="2">
    <source>
        <dbReference type="Pfam" id="PF18047"/>
    </source>
</evidence>
<evidence type="ECO:0000313" key="5">
    <source>
        <dbReference type="Proteomes" id="UP000078406"/>
    </source>
</evidence>
<sequence>MSSSPQDSTNNSDQANVNHREPVADQAIVQRETQPNETAAIIEKAFVSSTPIYVAGKLRVEFANKGLEKECEAAAQELSAVTNQSVSPHDYGTIFGYEAGKESSHSAYLSRKTRPYRYLAENAKWVLSVDEQDTYVIEPHSVVELNEFIHFLKQSEQAGSNSHTLCVIVGEQLGYTESGNEEASVLPKVRCKHMFAFNADAQAIESKLSEAGINTTTKAISDLLRLLNVKQNSGNSDLERAKNFLAFRYPDIYAVRASEAVIHLDTKLNTYKEDKEQEFLRSIDTRIAQSAPGHTLVDVIFHYQRSVSGRQFSYYATVDVSQLFPYLHSPLNDYIPHN</sequence>
<dbReference type="EMBL" id="LLEI02000043">
    <property type="protein sequence ID" value="OAJ93216.1"/>
    <property type="molecule type" value="Genomic_DNA"/>
</dbReference>
<name>A0A177XXY8_9VIBR</name>
<dbReference type="AlphaFoldDB" id="A0A177XXY8"/>
<evidence type="ECO:0000259" key="3">
    <source>
        <dbReference type="Pfam" id="PF18065"/>
    </source>
</evidence>
<proteinExistence type="predicted"/>
<evidence type="ECO:0008006" key="6">
    <source>
        <dbReference type="Google" id="ProtNLM"/>
    </source>
</evidence>
<comment type="caution">
    <text evidence="4">The sequence shown here is derived from an EMBL/GenBank/DDBJ whole genome shotgun (WGS) entry which is preliminary data.</text>
</comment>